<evidence type="ECO:0000256" key="1">
    <source>
        <dbReference type="SAM" id="MobiDB-lite"/>
    </source>
</evidence>
<proteinExistence type="predicted"/>
<evidence type="ECO:0000313" key="2">
    <source>
        <dbReference type="EMBL" id="KAF6239839.1"/>
    </source>
</evidence>
<dbReference type="EMBL" id="JACCJC010000005">
    <property type="protein sequence ID" value="KAF6239839.1"/>
    <property type="molecule type" value="Genomic_DNA"/>
</dbReference>
<organism evidence="2 3">
    <name type="scientific">Letharia columbiana</name>
    <dbReference type="NCBI Taxonomy" id="112416"/>
    <lineage>
        <taxon>Eukaryota</taxon>
        <taxon>Fungi</taxon>
        <taxon>Dikarya</taxon>
        <taxon>Ascomycota</taxon>
        <taxon>Pezizomycotina</taxon>
        <taxon>Lecanoromycetes</taxon>
        <taxon>OSLEUM clade</taxon>
        <taxon>Lecanoromycetidae</taxon>
        <taxon>Lecanorales</taxon>
        <taxon>Lecanorineae</taxon>
        <taxon>Parmeliaceae</taxon>
        <taxon>Letharia</taxon>
    </lineage>
</organism>
<accession>A0A8H6G3V1</accession>
<reference evidence="2 3" key="1">
    <citation type="journal article" date="2020" name="Genomics">
        <title>Complete, high-quality genomes from long-read metagenomic sequencing of two wolf lichen thalli reveals enigmatic genome architecture.</title>
        <authorList>
            <person name="McKenzie S.K."/>
            <person name="Walston R.F."/>
            <person name="Allen J.L."/>
        </authorList>
    </citation>
    <scope>NUCLEOTIDE SEQUENCE [LARGE SCALE GENOMIC DNA]</scope>
    <source>
        <strain evidence="2">WasteWater2</strain>
    </source>
</reference>
<feature type="region of interest" description="Disordered" evidence="1">
    <location>
        <begin position="95"/>
        <end position="116"/>
    </location>
</feature>
<dbReference type="Proteomes" id="UP000578531">
    <property type="component" value="Unassembled WGS sequence"/>
</dbReference>
<dbReference type="GeneID" id="59284059"/>
<protein>
    <submittedName>
        <fullName evidence="2">Uncharacterized protein</fullName>
    </submittedName>
</protein>
<comment type="caution">
    <text evidence="2">The sequence shown here is derived from an EMBL/GenBank/DDBJ whole genome shotgun (WGS) entry which is preliminary data.</text>
</comment>
<evidence type="ECO:0000313" key="3">
    <source>
        <dbReference type="Proteomes" id="UP000578531"/>
    </source>
</evidence>
<sequence length="116" mass="13180">MLATQALRYVKRSDLRVCLENGTGTDSAPVAKMGGDADLAPHRHLQVPDQMDGDAQERDVGNQVEKLADARYNTRRRPDSVPALRVSRSWCVESGERSGRRRRRYRISRSRRSSIE</sequence>
<dbReference type="AlphaFoldDB" id="A0A8H6G3V1"/>
<keyword evidence="3" id="KW-1185">Reference proteome</keyword>
<gene>
    <name evidence="2" type="ORF">HO173_002385</name>
</gene>
<name>A0A8H6G3V1_9LECA</name>
<feature type="compositionally biased region" description="Basic residues" evidence="1">
    <location>
        <begin position="99"/>
        <end position="116"/>
    </location>
</feature>
<dbReference type="RefSeq" id="XP_037169114.1">
    <property type="nucleotide sequence ID" value="XM_037304319.1"/>
</dbReference>